<feature type="domain" description="R3H" evidence="13">
    <location>
        <begin position="913"/>
        <end position="980"/>
    </location>
</feature>
<dbReference type="PROSITE" id="PS50089">
    <property type="entry name" value="ZF_RING_2"/>
    <property type="match status" value="1"/>
</dbReference>
<proteinExistence type="inferred from homology"/>
<evidence type="ECO:0000256" key="5">
    <source>
        <dbReference type="ARBA" id="ARBA00022771"/>
    </source>
</evidence>
<dbReference type="InterPro" id="IPR034078">
    <property type="entry name" value="NFX1_fam"/>
</dbReference>
<dbReference type="GO" id="GO:0000977">
    <property type="term" value="F:RNA polymerase II transcription regulatory region sequence-specific DNA binding"/>
    <property type="evidence" value="ECO:0007669"/>
    <property type="project" value="TreeGrafter"/>
</dbReference>
<dbReference type="Pfam" id="PF01424">
    <property type="entry name" value="R3H"/>
    <property type="match status" value="1"/>
</dbReference>
<evidence type="ECO:0000259" key="12">
    <source>
        <dbReference type="PROSITE" id="PS50089"/>
    </source>
</evidence>
<evidence type="ECO:0000256" key="3">
    <source>
        <dbReference type="ARBA" id="ARBA00022723"/>
    </source>
</evidence>
<dbReference type="SMART" id="SM00438">
    <property type="entry name" value="ZnF_NFX"/>
    <property type="match status" value="9"/>
</dbReference>
<dbReference type="SUPFAM" id="SSF82708">
    <property type="entry name" value="R3H domain"/>
    <property type="match status" value="1"/>
</dbReference>
<dbReference type="PANTHER" id="PTHR12360">
    <property type="entry name" value="NUCLEAR TRANSCRIPTION FACTOR, X-BOX BINDING 1 NFX1"/>
    <property type="match status" value="1"/>
</dbReference>
<keyword evidence="4" id="KW-0677">Repeat</keyword>
<keyword evidence="5 10" id="KW-0863">Zinc-finger</keyword>
<evidence type="ECO:0000256" key="2">
    <source>
        <dbReference type="ARBA" id="ARBA00007269"/>
    </source>
</evidence>
<evidence type="ECO:0000256" key="8">
    <source>
        <dbReference type="ARBA" id="ARBA00023163"/>
    </source>
</evidence>
<dbReference type="CDD" id="cd06008">
    <property type="entry name" value="NF-X1-zinc-finger"/>
    <property type="match status" value="5"/>
</dbReference>
<feature type="region of interest" description="Disordered" evidence="11">
    <location>
        <begin position="1"/>
        <end position="38"/>
    </location>
</feature>
<feature type="region of interest" description="Disordered" evidence="11">
    <location>
        <begin position="1014"/>
        <end position="1043"/>
    </location>
</feature>
<keyword evidence="15" id="KW-1185">Reference proteome</keyword>
<evidence type="ECO:0000256" key="7">
    <source>
        <dbReference type="ARBA" id="ARBA00023015"/>
    </source>
</evidence>
<dbReference type="InterPro" id="IPR000967">
    <property type="entry name" value="Znf_NFX1"/>
</dbReference>
<evidence type="ECO:0000256" key="11">
    <source>
        <dbReference type="SAM" id="MobiDB-lite"/>
    </source>
</evidence>
<reference evidence="14 15" key="1">
    <citation type="submission" date="2013-11" db="EMBL/GenBank/DDBJ databases">
        <title>Draft genome of the bovine lungworm Dictyocaulus viviparus.</title>
        <authorList>
            <person name="Mitreva M."/>
        </authorList>
    </citation>
    <scope>NUCLEOTIDE SEQUENCE [LARGE SCALE GENOMIC DNA]</scope>
    <source>
        <strain evidence="14 15">HannoverDv2000</strain>
    </source>
</reference>
<dbReference type="GO" id="GO:0000981">
    <property type="term" value="F:DNA-binding transcription factor activity, RNA polymerase II-specific"/>
    <property type="evidence" value="ECO:0007669"/>
    <property type="project" value="TreeGrafter"/>
</dbReference>
<dbReference type="PANTHER" id="PTHR12360:SF12">
    <property type="entry name" value="TRANSCRIPTIONAL REPRESSOR NF-X1"/>
    <property type="match status" value="1"/>
</dbReference>
<evidence type="ECO:0000259" key="13">
    <source>
        <dbReference type="PROSITE" id="PS51061"/>
    </source>
</evidence>
<dbReference type="InterPro" id="IPR001374">
    <property type="entry name" value="R3H_dom"/>
</dbReference>
<keyword evidence="9" id="KW-0539">Nucleus</keyword>
<evidence type="ECO:0000256" key="6">
    <source>
        <dbReference type="ARBA" id="ARBA00022833"/>
    </source>
</evidence>
<evidence type="ECO:0000313" key="15">
    <source>
        <dbReference type="Proteomes" id="UP000053766"/>
    </source>
</evidence>
<feature type="compositionally biased region" description="Basic and acidic residues" evidence="11">
    <location>
        <begin position="1014"/>
        <end position="1027"/>
    </location>
</feature>
<dbReference type="STRING" id="29172.A0A0D8XHX7"/>
<dbReference type="SUPFAM" id="SSF57850">
    <property type="entry name" value="RING/U-box"/>
    <property type="match status" value="1"/>
</dbReference>
<dbReference type="EMBL" id="KN716734">
    <property type="protein sequence ID" value="KJH41941.1"/>
    <property type="molecule type" value="Genomic_DNA"/>
</dbReference>
<organism evidence="14 15">
    <name type="scientific">Dictyocaulus viviparus</name>
    <name type="common">Bovine lungworm</name>
    <dbReference type="NCBI Taxonomy" id="29172"/>
    <lineage>
        <taxon>Eukaryota</taxon>
        <taxon>Metazoa</taxon>
        <taxon>Ecdysozoa</taxon>
        <taxon>Nematoda</taxon>
        <taxon>Chromadorea</taxon>
        <taxon>Rhabditida</taxon>
        <taxon>Rhabditina</taxon>
        <taxon>Rhabditomorpha</taxon>
        <taxon>Strongyloidea</taxon>
        <taxon>Metastrongylidae</taxon>
        <taxon>Dictyocaulus</taxon>
    </lineage>
</organism>
<dbReference type="InterPro" id="IPR001841">
    <property type="entry name" value="Znf_RING"/>
</dbReference>
<dbReference type="PROSITE" id="PS51061">
    <property type="entry name" value="R3H"/>
    <property type="match status" value="1"/>
</dbReference>
<dbReference type="GO" id="GO:0008270">
    <property type="term" value="F:zinc ion binding"/>
    <property type="evidence" value="ECO:0007669"/>
    <property type="project" value="UniProtKB-KW"/>
</dbReference>
<keyword evidence="8" id="KW-0804">Transcription</keyword>
<feature type="compositionally biased region" description="Basic residues" evidence="11">
    <location>
        <begin position="19"/>
        <end position="28"/>
    </location>
</feature>
<evidence type="ECO:0000256" key="1">
    <source>
        <dbReference type="ARBA" id="ARBA00004123"/>
    </source>
</evidence>
<dbReference type="Proteomes" id="UP000053766">
    <property type="component" value="Unassembled WGS sequence"/>
</dbReference>
<accession>A0A0D8XHX7</accession>
<dbReference type="AlphaFoldDB" id="A0A0D8XHX7"/>
<dbReference type="InterPro" id="IPR036867">
    <property type="entry name" value="R3H_dom_sf"/>
</dbReference>
<evidence type="ECO:0000256" key="4">
    <source>
        <dbReference type="ARBA" id="ARBA00022737"/>
    </source>
</evidence>
<reference evidence="15" key="2">
    <citation type="journal article" date="2016" name="Sci. Rep.">
        <title>Dictyocaulus viviparus genome, variome and transcriptome elucidate lungworm biology and support future intervention.</title>
        <authorList>
            <person name="McNulty S.N."/>
            <person name="Strube C."/>
            <person name="Rosa B.A."/>
            <person name="Martin J.C."/>
            <person name="Tyagi R."/>
            <person name="Choi Y.J."/>
            <person name="Wang Q."/>
            <person name="Hallsworth Pepin K."/>
            <person name="Zhang X."/>
            <person name="Ozersky P."/>
            <person name="Wilson R.K."/>
            <person name="Sternberg P.W."/>
            <person name="Gasser R.B."/>
            <person name="Mitreva M."/>
        </authorList>
    </citation>
    <scope>NUCLEOTIDE SEQUENCE [LARGE SCALE GENOMIC DNA]</scope>
    <source>
        <strain evidence="15">HannoverDv2000</strain>
    </source>
</reference>
<gene>
    <name evidence="14" type="ORF">DICVIV_12071</name>
</gene>
<keyword evidence="7" id="KW-0805">Transcription regulation</keyword>
<comment type="subcellular location">
    <subcellularLocation>
        <location evidence="1">Nucleus</location>
    </subcellularLocation>
</comment>
<evidence type="ECO:0000256" key="9">
    <source>
        <dbReference type="ARBA" id="ARBA00023242"/>
    </source>
</evidence>
<name>A0A0D8XHX7_DICVI</name>
<keyword evidence="3" id="KW-0479">Metal-binding</keyword>
<feature type="domain" description="RING-type" evidence="12">
    <location>
        <begin position="256"/>
        <end position="306"/>
    </location>
</feature>
<protein>
    <submittedName>
        <fullName evidence="14">NF-X1 type zinc finger</fullName>
    </submittedName>
</protein>
<comment type="similarity">
    <text evidence="2">Belongs to the NFX1 family.</text>
</comment>
<dbReference type="OrthoDB" id="6512771at2759"/>
<keyword evidence="6" id="KW-0862">Zinc</keyword>
<evidence type="ECO:0000256" key="10">
    <source>
        <dbReference type="PROSITE-ProRule" id="PRU00175"/>
    </source>
</evidence>
<dbReference type="Pfam" id="PF01422">
    <property type="entry name" value="zf-NF-X1"/>
    <property type="match status" value="7"/>
</dbReference>
<dbReference type="GO" id="GO:0005634">
    <property type="term" value="C:nucleus"/>
    <property type="evidence" value="ECO:0007669"/>
    <property type="project" value="UniProtKB-SubCell"/>
</dbReference>
<evidence type="ECO:0000313" key="14">
    <source>
        <dbReference type="EMBL" id="KJH41941.1"/>
    </source>
</evidence>
<sequence>MDHGKSSAVVGPVSSKKIEYRRRQRGRRGGNNGGEQTRCIQNFSNEDGTSYQRVCFQATNSNFGLDHGPSQNSYEDRTRGWQVAVNSDSRSEGATEFNVTGQFTPQNQALQGGSVSQGDNNAHIQSSRYMFNPNAPPFIPQAFHSIRREPIDIQCRQQNYTAPRFYTHNEHQFQKSRKSVRGRIRGCTSDGPQISPNQNQIRTRGSDKAYINRANRNKLYRSNHRKAQKDVLRQGESMRAITGRLIHQLENRSYECAICCQVILPKQSIWSCTTCYHIFHISGGCITNWAKRSKEDDNGWRCPTCQTKYSEIPYTYFCFCRKQRNPTNYIHDTPHSCGDICGNKRAPNCTHPCNELCHPGPCPECPVMITRSCNCGNIQKTIRCGSVVEIKCDKVCDRLLGCGVHRCVRVCHDGECGQCEVVVQQSCFCGSSSREMLCWEKGNVDNYSCGCNCTGMYKCGVHRCTRKCHMTDEFGCGPCPYSPERISHCPCGRCSLEELKLERLSCSDPIPTCKNVCGKVLECGSAGNNHRCRALCHTGECPPCKLNTCVICRCKQMRRTLTCVEYLQSKGMDDFLCMKRCKKRKSCGIHKCQELCCVQTEHICLQVCNKRLSCGLHFCENICHAGQCPRCLNSSFEEQYCHCGRTMRPPPIPCGSPLPECNELCVRPHRCNHPVTHRCHGDERCPPCTVLVERMCYGNHEMRMNVPCHIDAVSCGRLCEKPLTCGVHYCNRSCHPGDCIKVDEKCSRPCMVLRRSCEHPCALPCHGTSLCPESECQYLLGVTCECGKRRSQMKCCEFVKVMDRLRAIEAEELNESDPLGGIGLIKRSPSTEKLNCMPCDDECKKLARNKKLAEALELVTDDNGDLERMPSITFTEYLKAELRTNASFVLDVELAFTNLIGRLEDVNESLSIVDLITLLIELAVMFPFQPTYLGASLNYNFQPMSLEKRRFIHDYATFFFLTSVSVDDPPKRSVIVTAKRGISRAPLVLLTSLQKNPLVLNLRGSSTLRGNIDEEDRRRSTTGEIKDIQNGSRMKALRGSRPVKKRMAPQIPCTLPLPQFNHFAVLKSDDEEAGYSSDQHPTQMEDKTILATNMDWWDDEERVSSFGDISGIVLLLKELVLKVCEEM</sequence>
<dbReference type="GO" id="GO:0000122">
    <property type="term" value="P:negative regulation of transcription by RNA polymerase II"/>
    <property type="evidence" value="ECO:0007669"/>
    <property type="project" value="TreeGrafter"/>
</dbReference>